<evidence type="ECO:0000313" key="1">
    <source>
        <dbReference type="EMBL" id="BAI81878.1"/>
    </source>
</evidence>
<accession>D3PF86</accession>
<dbReference type="Proteomes" id="UP000001520">
    <property type="component" value="Plasmid megaplasmid pDF308"/>
</dbReference>
<dbReference type="AlphaFoldDB" id="D3PF86"/>
<dbReference type="KEGG" id="ddf:DEFDS_P258"/>
<proteinExistence type="predicted"/>
<organism evidence="1 2">
    <name type="scientific">Deferribacter desulfuricans (strain DSM 14783 / JCM 11476 / NBRC 101012 / SSM1)</name>
    <dbReference type="NCBI Taxonomy" id="639282"/>
    <lineage>
        <taxon>Bacteria</taxon>
        <taxon>Pseudomonadati</taxon>
        <taxon>Deferribacterota</taxon>
        <taxon>Deferribacteres</taxon>
        <taxon>Deferribacterales</taxon>
        <taxon>Deferribacteraceae</taxon>
        <taxon>Deferribacter</taxon>
    </lineage>
</organism>
<name>D3PF86_DEFDS</name>
<protein>
    <submittedName>
        <fullName evidence="1">Uncharacterized protein</fullName>
    </submittedName>
</protein>
<gene>
    <name evidence="1" type="ordered locus">DEFDS_P258</name>
</gene>
<dbReference type="RefSeq" id="WP_013009090.1">
    <property type="nucleotide sequence ID" value="NC_013940.1"/>
</dbReference>
<keyword evidence="2" id="KW-1185">Reference proteome</keyword>
<reference evidence="1 2" key="1">
    <citation type="journal article" date="2010" name="DNA Res.">
        <title>Bacterial lifestyle in a deep-sea hydrothermal vent chimney revealed by the genome sequence of the thermophilic bacterium Deferribacter desulfuricans SSM1.</title>
        <authorList>
            <person name="Takaki Y."/>
            <person name="Shimamura S."/>
            <person name="Nakagawa S."/>
            <person name="Fukuhara Y."/>
            <person name="Horikawa H."/>
            <person name="Ankai A."/>
            <person name="Harada T."/>
            <person name="Hosoyama A."/>
            <person name="Oguchi A."/>
            <person name="Fukui S."/>
            <person name="Fujita N."/>
            <person name="Takami H."/>
            <person name="Takai K."/>
        </authorList>
    </citation>
    <scope>NUCLEOTIDE SEQUENCE [LARGE SCALE GENOMIC DNA]</scope>
    <source>
        <strain evidence="2">DSM 14783 / JCM 11476 / NBRC 101012 / SSM1</strain>
        <plasmid evidence="2">Plasmid megaplasmid pDF308</plasmid>
    </source>
</reference>
<evidence type="ECO:0000313" key="2">
    <source>
        <dbReference type="Proteomes" id="UP000001520"/>
    </source>
</evidence>
<dbReference type="EMBL" id="AP011530">
    <property type="protein sequence ID" value="BAI81878.1"/>
    <property type="molecule type" value="Genomic_DNA"/>
</dbReference>
<geneLocation type="plasmid" evidence="1 2">
    <name>megaplasmid pDF308</name>
</geneLocation>
<dbReference type="HOGENOM" id="CLU_446708_0_0_0"/>
<keyword evidence="1" id="KW-0614">Plasmid</keyword>
<sequence>MKVSQIQEPIRKELDRHYLNLKLGKTIYNIVGKHGISKTATIFNDEMVKKSKLLSTMVLFYDLYDKEWIEDRNTKILFGEFKNSELPTKIKYSELKKYIPILEEFLNKTFPYSSQIPYVYNSAVFLYELLKNRVYTFAYIDVNNKDANKNGLKNINFYFNKKSTAKYMLNMDQDELILLTMNNVLSILDSLIKKISTLDYNNLNQSLQDFNFKSLNDSLEKTVYKKLSNKLFLDKYKSYVIRIFSVAGLRATDFGYQYIDEDSTVTSNSFNVPNIENVSNGIYPLFGFFVLDDGFINPEILTIYYGLFDEKNPTIAGKPIAKTIVPVVLSNEATDRVVSRTKMLMSGAHNTRVVTLHVEPDLAYNLEYLITKEINPLVEQIEELLEIKQIDINLKEQIKKQIDTFIKTIKASKTIKLYEKLLNNEEDEYTFDSFDLRVLKQLLVKNIFYGYLDHVLDSQSIKDFRDYVILTLKTLKSSADHNVESNPKLELLKYLEREVKTSMDASMVKNDLLIDINNLLSLDDESFVNKVNEIQKHLYSQKTGLINSLVVFFNSGNPVSTIESKRLYMLLSLLGSDELKNIQTRLNSEGKELYAYVFDTSQLDDGFKIGI</sequence>